<dbReference type="EMBL" id="GL450732">
    <property type="protein sequence ID" value="EFN80599.1"/>
    <property type="molecule type" value="Genomic_DNA"/>
</dbReference>
<keyword evidence="3" id="KW-1185">Reference proteome</keyword>
<protein>
    <submittedName>
        <fullName evidence="2">Uncharacterized protein</fullName>
    </submittedName>
</protein>
<proteinExistence type="predicted"/>
<feature type="compositionally biased region" description="Polar residues" evidence="1">
    <location>
        <begin position="42"/>
        <end position="52"/>
    </location>
</feature>
<evidence type="ECO:0000313" key="2">
    <source>
        <dbReference type="EMBL" id="EFN80599.1"/>
    </source>
</evidence>
<name>E2BUP6_HARSA</name>
<evidence type="ECO:0000313" key="3">
    <source>
        <dbReference type="Proteomes" id="UP000008237"/>
    </source>
</evidence>
<organism evidence="3">
    <name type="scientific">Harpegnathos saltator</name>
    <name type="common">Jerdon's jumping ant</name>
    <dbReference type="NCBI Taxonomy" id="610380"/>
    <lineage>
        <taxon>Eukaryota</taxon>
        <taxon>Metazoa</taxon>
        <taxon>Ecdysozoa</taxon>
        <taxon>Arthropoda</taxon>
        <taxon>Hexapoda</taxon>
        <taxon>Insecta</taxon>
        <taxon>Pterygota</taxon>
        <taxon>Neoptera</taxon>
        <taxon>Endopterygota</taxon>
        <taxon>Hymenoptera</taxon>
        <taxon>Apocrita</taxon>
        <taxon>Aculeata</taxon>
        <taxon>Formicoidea</taxon>
        <taxon>Formicidae</taxon>
        <taxon>Ponerinae</taxon>
        <taxon>Ponerini</taxon>
        <taxon>Harpegnathos</taxon>
    </lineage>
</organism>
<reference evidence="2 3" key="1">
    <citation type="journal article" date="2010" name="Science">
        <title>Genomic comparison of the ants Camponotus floridanus and Harpegnathos saltator.</title>
        <authorList>
            <person name="Bonasio R."/>
            <person name="Zhang G."/>
            <person name="Ye C."/>
            <person name="Mutti N.S."/>
            <person name="Fang X."/>
            <person name="Qin N."/>
            <person name="Donahue G."/>
            <person name="Yang P."/>
            <person name="Li Q."/>
            <person name="Li C."/>
            <person name="Zhang P."/>
            <person name="Huang Z."/>
            <person name="Berger S.L."/>
            <person name="Reinberg D."/>
            <person name="Wang J."/>
            <person name="Liebig J."/>
        </authorList>
    </citation>
    <scope>NUCLEOTIDE SEQUENCE [LARGE SCALE GENOMIC DNA]</scope>
    <source>
        <strain evidence="2 3">R22 G/1</strain>
    </source>
</reference>
<feature type="compositionally biased region" description="Basic and acidic residues" evidence="1">
    <location>
        <begin position="55"/>
        <end position="72"/>
    </location>
</feature>
<dbReference type="InParanoid" id="E2BUP6"/>
<dbReference type="Proteomes" id="UP000008237">
    <property type="component" value="Unassembled WGS sequence"/>
</dbReference>
<gene>
    <name evidence="2" type="ORF">EAI_05778</name>
</gene>
<evidence type="ECO:0000256" key="1">
    <source>
        <dbReference type="SAM" id="MobiDB-lite"/>
    </source>
</evidence>
<feature type="region of interest" description="Disordered" evidence="1">
    <location>
        <begin position="1"/>
        <end position="72"/>
    </location>
</feature>
<sequence>MGETENEGKRKEDGRDDSREEGREELSERVGVHSPLLGIRTGTLSTRSQVSAPNERCDGYRGPWRDVKGGKR</sequence>
<accession>E2BUP6</accession>
<feature type="compositionally biased region" description="Basic and acidic residues" evidence="1">
    <location>
        <begin position="1"/>
        <end position="31"/>
    </location>
</feature>
<dbReference type="AlphaFoldDB" id="E2BUP6"/>